<reference evidence="8" key="1">
    <citation type="submission" date="2011-04" db="EMBL/GenBank/DDBJ databases">
        <title>Genome sequence of Solibacillus silvestris StLB046.</title>
        <authorList>
            <person name="Morohoshi T."/>
            <person name="Someya N."/>
            <person name="Ikeda T."/>
        </authorList>
    </citation>
    <scope>NUCLEOTIDE SEQUENCE [LARGE SCALE GENOMIC DNA]</scope>
    <source>
        <strain evidence="8">StLB046</strain>
    </source>
</reference>
<feature type="transmembrane region" description="Helical" evidence="5">
    <location>
        <begin position="315"/>
        <end position="333"/>
    </location>
</feature>
<evidence type="ECO:0000259" key="6">
    <source>
        <dbReference type="Pfam" id="PF12698"/>
    </source>
</evidence>
<evidence type="ECO:0000256" key="3">
    <source>
        <dbReference type="ARBA" id="ARBA00022989"/>
    </source>
</evidence>
<comment type="subcellular location">
    <subcellularLocation>
        <location evidence="1">Membrane</location>
        <topology evidence="1">Multi-pass membrane protein</topology>
    </subcellularLocation>
</comment>
<dbReference type="Proteomes" id="UP000006691">
    <property type="component" value="Chromosome"/>
</dbReference>
<dbReference type="PANTHER" id="PTHR43077:SF5">
    <property type="entry name" value="PHAGE INFECTION PROTEIN"/>
    <property type="match status" value="1"/>
</dbReference>
<evidence type="ECO:0000256" key="2">
    <source>
        <dbReference type="ARBA" id="ARBA00022692"/>
    </source>
</evidence>
<gene>
    <name evidence="7" type="ordered locus">SSIL_2200</name>
</gene>
<evidence type="ECO:0000256" key="5">
    <source>
        <dbReference type="SAM" id="Phobius"/>
    </source>
</evidence>
<dbReference type="STRING" id="1002809.SSIL_2200"/>
<dbReference type="GO" id="GO:0016020">
    <property type="term" value="C:membrane"/>
    <property type="evidence" value="ECO:0007669"/>
    <property type="project" value="UniProtKB-SubCell"/>
</dbReference>
<dbReference type="Gene3D" id="3.40.1710.10">
    <property type="entry name" value="abc type-2 transporter like domain"/>
    <property type="match status" value="1"/>
</dbReference>
<dbReference type="AlphaFoldDB" id="F2F996"/>
<dbReference type="EMBL" id="AP012157">
    <property type="protein sequence ID" value="BAK16623.1"/>
    <property type="molecule type" value="Genomic_DNA"/>
</dbReference>
<proteinExistence type="predicted"/>
<dbReference type="RefSeq" id="WP_014823900.1">
    <property type="nucleotide sequence ID" value="NC_018065.1"/>
</dbReference>
<dbReference type="PATRIC" id="fig|1002809.3.peg.2228"/>
<feature type="transmembrane region" description="Helical" evidence="5">
    <location>
        <begin position="257"/>
        <end position="278"/>
    </location>
</feature>
<dbReference type="PANTHER" id="PTHR43077">
    <property type="entry name" value="TRANSPORT PERMEASE YVFS-RELATED"/>
    <property type="match status" value="1"/>
</dbReference>
<accession>F2F996</accession>
<organism evidence="7 8">
    <name type="scientific">Solibacillus silvestris (strain StLB046)</name>
    <name type="common">Bacillus silvestris</name>
    <dbReference type="NCBI Taxonomy" id="1002809"/>
    <lineage>
        <taxon>Bacteria</taxon>
        <taxon>Bacillati</taxon>
        <taxon>Bacillota</taxon>
        <taxon>Bacilli</taxon>
        <taxon>Bacillales</taxon>
        <taxon>Caryophanaceae</taxon>
        <taxon>Solibacillus</taxon>
    </lineage>
</organism>
<keyword evidence="2 5" id="KW-0812">Transmembrane</keyword>
<evidence type="ECO:0000313" key="7">
    <source>
        <dbReference type="EMBL" id="BAK16623.1"/>
    </source>
</evidence>
<reference evidence="7 8" key="2">
    <citation type="journal article" date="2012" name="J. Biosci. Bioeng.">
        <title>Complete genome sequence and characterization of the N-acylhomoserine lactone-degrading gene of the potato leaf-associated Solibacillus silvestris.</title>
        <authorList>
            <person name="Morohoshi T."/>
            <person name="Tominaga Y."/>
            <person name="Someya N."/>
            <person name="Ikeda T."/>
        </authorList>
    </citation>
    <scope>NUCLEOTIDE SEQUENCE [LARGE SCALE GENOMIC DNA]</scope>
    <source>
        <strain evidence="7 8">StLB046</strain>
    </source>
</reference>
<keyword evidence="3 5" id="KW-1133">Transmembrane helix</keyword>
<dbReference type="eggNOG" id="COG1511">
    <property type="taxonomic scope" value="Bacteria"/>
</dbReference>
<dbReference type="Pfam" id="PF12698">
    <property type="entry name" value="ABC2_membrane_3"/>
    <property type="match status" value="1"/>
</dbReference>
<feature type="transmembrane region" description="Helical" evidence="5">
    <location>
        <begin position="9"/>
        <end position="32"/>
    </location>
</feature>
<dbReference type="HOGENOM" id="CLU_052634_0_0_9"/>
<dbReference type="InterPro" id="IPR051328">
    <property type="entry name" value="T7SS_ABC-Transporter"/>
</dbReference>
<feature type="transmembrane region" description="Helical" evidence="5">
    <location>
        <begin position="284"/>
        <end position="303"/>
    </location>
</feature>
<dbReference type="KEGG" id="siv:SSIL_2200"/>
<feature type="domain" description="ABC-2 type transporter transmembrane" evidence="6">
    <location>
        <begin position="12"/>
        <end position="387"/>
    </location>
</feature>
<keyword evidence="4 5" id="KW-0472">Membrane</keyword>
<sequence length="404" mass="44683">MKLGNSNRLFIVPIIAALVLGLIFMTAILPMVKMDPKNVPIGLVVVDEGEMGANLANTLLEHAPELVEFSLYDSVEMMGKAMDEKEVYGGLVLPADFSAQVATLQTETPERASVQIYINEGANATAATLVQTALSNIVTGLNTQLSGQILLAVQAKTDVIKEQLAPVLQAEGGSMLAQVSAMISPIQPSVVQDFANPIQSEIIKVNETGKLGNAPLAFMTVTWFVSLIGAAMLYLVGNKRTFSSKGAKLKFNTIQSVMPFIYAFVAGYMVTWYSTWLLGFDLEYFNRTALFLALCISAFMYMIFATVRWLKLPSIVIYVLLTFFSMSAVQLAPEMIPAFYKDYIISWLPLRYFVEGLKEVLFFSHNVINSYSIILIWVLVIAFILVWVKNLSEKTEIAETEEIE</sequence>
<feature type="transmembrane region" description="Helical" evidence="5">
    <location>
        <begin position="368"/>
        <end position="388"/>
    </location>
</feature>
<evidence type="ECO:0000256" key="1">
    <source>
        <dbReference type="ARBA" id="ARBA00004141"/>
    </source>
</evidence>
<keyword evidence="8" id="KW-1185">Reference proteome</keyword>
<name>F2F996_SOLSS</name>
<evidence type="ECO:0000256" key="4">
    <source>
        <dbReference type="ARBA" id="ARBA00023136"/>
    </source>
</evidence>
<dbReference type="InterPro" id="IPR013525">
    <property type="entry name" value="ABC2_TM"/>
</dbReference>
<protein>
    <submittedName>
        <fullName evidence="7">Predicted membrane protein</fullName>
    </submittedName>
</protein>
<dbReference type="GO" id="GO:0140359">
    <property type="term" value="F:ABC-type transporter activity"/>
    <property type="evidence" value="ECO:0007669"/>
    <property type="project" value="InterPro"/>
</dbReference>
<feature type="transmembrane region" description="Helical" evidence="5">
    <location>
        <begin position="216"/>
        <end position="236"/>
    </location>
</feature>
<evidence type="ECO:0000313" key="8">
    <source>
        <dbReference type="Proteomes" id="UP000006691"/>
    </source>
</evidence>